<accession>A0A8T0HZC3</accession>
<feature type="chain" id="PRO_5035876166" description="Secreted protein" evidence="1">
    <location>
        <begin position="18"/>
        <end position="117"/>
    </location>
</feature>
<name>A0A8T0HZC3_CERPU</name>
<proteinExistence type="predicted"/>
<comment type="caution">
    <text evidence="2">The sequence shown here is derived from an EMBL/GenBank/DDBJ whole genome shotgun (WGS) entry which is preliminary data.</text>
</comment>
<evidence type="ECO:0008006" key="4">
    <source>
        <dbReference type="Google" id="ProtNLM"/>
    </source>
</evidence>
<keyword evidence="1" id="KW-0732">Signal</keyword>
<evidence type="ECO:0000313" key="2">
    <source>
        <dbReference type="EMBL" id="KAG0576542.1"/>
    </source>
</evidence>
<dbReference type="AlphaFoldDB" id="A0A8T0HZC3"/>
<reference evidence="2" key="1">
    <citation type="submission" date="2020-06" db="EMBL/GenBank/DDBJ databases">
        <title>WGS assembly of Ceratodon purpureus strain R40.</title>
        <authorList>
            <person name="Carey S.B."/>
            <person name="Jenkins J."/>
            <person name="Shu S."/>
            <person name="Lovell J.T."/>
            <person name="Sreedasyam A."/>
            <person name="Maumus F."/>
            <person name="Tiley G.P."/>
            <person name="Fernandez-Pozo N."/>
            <person name="Barry K."/>
            <person name="Chen C."/>
            <person name="Wang M."/>
            <person name="Lipzen A."/>
            <person name="Daum C."/>
            <person name="Saski C.A."/>
            <person name="Payton A.C."/>
            <person name="Mcbreen J.C."/>
            <person name="Conrad R.E."/>
            <person name="Kollar L.M."/>
            <person name="Olsson S."/>
            <person name="Huttunen S."/>
            <person name="Landis J.B."/>
            <person name="Wickett N.J."/>
            <person name="Johnson M.G."/>
            <person name="Rensing S.A."/>
            <person name="Grimwood J."/>
            <person name="Schmutz J."/>
            <person name="Mcdaniel S.F."/>
        </authorList>
    </citation>
    <scope>NUCLEOTIDE SEQUENCE</scope>
    <source>
        <strain evidence="2">R40</strain>
    </source>
</reference>
<evidence type="ECO:0000313" key="3">
    <source>
        <dbReference type="Proteomes" id="UP000822688"/>
    </source>
</evidence>
<dbReference type="EMBL" id="CM026425">
    <property type="protein sequence ID" value="KAG0576542.1"/>
    <property type="molecule type" value="Genomic_DNA"/>
</dbReference>
<protein>
    <recommendedName>
        <fullName evidence="4">Secreted protein</fullName>
    </recommendedName>
</protein>
<evidence type="ECO:0000256" key="1">
    <source>
        <dbReference type="SAM" id="SignalP"/>
    </source>
</evidence>
<gene>
    <name evidence="2" type="ORF">KC19_5G088400</name>
</gene>
<organism evidence="2 3">
    <name type="scientific">Ceratodon purpureus</name>
    <name type="common">Fire moss</name>
    <name type="synonym">Dicranum purpureum</name>
    <dbReference type="NCBI Taxonomy" id="3225"/>
    <lineage>
        <taxon>Eukaryota</taxon>
        <taxon>Viridiplantae</taxon>
        <taxon>Streptophyta</taxon>
        <taxon>Embryophyta</taxon>
        <taxon>Bryophyta</taxon>
        <taxon>Bryophytina</taxon>
        <taxon>Bryopsida</taxon>
        <taxon>Dicranidae</taxon>
        <taxon>Pseudoditrichales</taxon>
        <taxon>Ditrichaceae</taxon>
        <taxon>Ceratodon</taxon>
    </lineage>
</organism>
<sequence length="117" mass="12848">MLLLLLLLLLLLSQGKSSIAPATTHHLYDSIALHCCMDPQVCQPHPSLPNATLRSIPLHSTPPMDSEIPHLPTAFVSPNSDHHSLQCHSSRTCHSCTAHRHAKPRLGVIDRTPRGLH</sequence>
<keyword evidence="3" id="KW-1185">Reference proteome</keyword>
<feature type="signal peptide" evidence="1">
    <location>
        <begin position="1"/>
        <end position="17"/>
    </location>
</feature>
<dbReference type="Proteomes" id="UP000822688">
    <property type="component" value="Chromosome 5"/>
</dbReference>